<dbReference type="InterPro" id="IPR001509">
    <property type="entry name" value="Epimerase_deHydtase"/>
</dbReference>
<dbReference type="Pfam" id="PF01370">
    <property type="entry name" value="Epimerase"/>
    <property type="match status" value="1"/>
</dbReference>
<feature type="domain" description="NAD-dependent epimerase/dehydratase" evidence="1">
    <location>
        <begin position="13"/>
        <end position="119"/>
    </location>
</feature>
<gene>
    <name evidence="2" type="ORF">EGI15_09275</name>
</gene>
<keyword evidence="3" id="KW-1185">Reference proteome</keyword>
<accession>A0ABX9X691</accession>
<reference evidence="2 3" key="1">
    <citation type="submission" date="2018-11" db="EMBL/GenBank/DDBJ databases">
        <title>Proposal to divide the Flavobacteriaceae and reorganize its genera based on Amino Acid Identity values calculated from whole genome sequences.</title>
        <authorList>
            <person name="Nicholson A.C."/>
            <person name="Gulvik C.A."/>
            <person name="Whitney A.M."/>
            <person name="Humrighouse B.W."/>
            <person name="Bell M."/>
            <person name="Holmes B."/>
            <person name="Steigerwalt A."/>
            <person name="Villarma A."/>
            <person name="Sheth M."/>
            <person name="Batra D."/>
            <person name="Pryor J."/>
            <person name="Bernardet J.-F."/>
            <person name="Hugo C."/>
            <person name="Kampfer P."/>
            <person name="Newman J."/>
            <person name="Mcquiston J.R."/>
        </authorList>
    </citation>
    <scope>NUCLEOTIDE SEQUENCE [LARGE SCALE GENOMIC DNA]</scope>
    <source>
        <strain evidence="2 3">G0235</strain>
    </source>
</reference>
<evidence type="ECO:0000313" key="3">
    <source>
        <dbReference type="Proteomes" id="UP000281899"/>
    </source>
</evidence>
<evidence type="ECO:0000313" key="2">
    <source>
        <dbReference type="EMBL" id="ROH92421.1"/>
    </source>
</evidence>
<protein>
    <recommendedName>
        <fullName evidence="1">NAD-dependent epimerase/dehydratase domain-containing protein</fullName>
    </recommendedName>
</protein>
<sequence length="222" mass="25106">MIIGNGMLANAVRFYDKDEVIFFASGVSNSLEKDPSAFEREIRLLHSCIEENPHKKLIYFSTCSVYDPSKTESPYVKHKLNAEKIITENFVSYIIFRVGNAVGHGGNPNTLINFLSNAVISEKRFTLHRNAGRILIGIDDIGSFVGSNMMDLNNTIINLAYPYQYSLSEILCQLESHLGKEAVYDDSDEGSFYTIEFNELTESFFTGISPTEYLKKLYSTYL</sequence>
<dbReference type="SUPFAM" id="SSF51735">
    <property type="entry name" value="NAD(P)-binding Rossmann-fold domains"/>
    <property type="match status" value="1"/>
</dbReference>
<dbReference type="EMBL" id="RJTW01000005">
    <property type="protein sequence ID" value="ROH92421.1"/>
    <property type="molecule type" value="Genomic_DNA"/>
</dbReference>
<dbReference type="GeneID" id="301712858"/>
<comment type="caution">
    <text evidence="2">The sequence shown here is derived from an EMBL/GenBank/DDBJ whole genome shotgun (WGS) entry which is preliminary data.</text>
</comment>
<dbReference type="Proteomes" id="UP000281899">
    <property type="component" value="Unassembled WGS sequence"/>
</dbReference>
<organism evidence="2 3">
    <name type="scientific">Chryseobacterium cucumeris</name>
    <dbReference type="NCBI Taxonomy" id="1813611"/>
    <lineage>
        <taxon>Bacteria</taxon>
        <taxon>Pseudomonadati</taxon>
        <taxon>Bacteroidota</taxon>
        <taxon>Flavobacteriia</taxon>
        <taxon>Flavobacteriales</taxon>
        <taxon>Weeksellaceae</taxon>
        <taxon>Chryseobacterium group</taxon>
        <taxon>Chryseobacterium</taxon>
    </lineage>
</organism>
<dbReference type="Gene3D" id="3.40.50.720">
    <property type="entry name" value="NAD(P)-binding Rossmann-like Domain"/>
    <property type="match status" value="1"/>
</dbReference>
<evidence type="ECO:0000259" key="1">
    <source>
        <dbReference type="Pfam" id="PF01370"/>
    </source>
</evidence>
<proteinExistence type="predicted"/>
<dbReference type="RefSeq" id="WP_123278562.1">
    <property type="nucleotide sequence ID" value="NZ_JALRGU010000565.1"/>
</dbReference>
<name>A0ABX9X691_9FLAO</name>
<dbReference type="InterPro" id="IPR036291">
    <property type="entry name" value="NAD(P)-bd_dom_sf"/>
</dbReference>